<organism evidence="3 4">
    <name type="scientific">Paraburkholderia silvatlantica</name>
    <dbReference type="NCBI Taxonomy" id="321895"/>
    <lineage>
        <taxon>Bacteria</taxon>
        <taxon>Pseudomonadati</taxon>
        <taxon>Pseudomonadota</taxon>
        <taxon>Betaproteobacteria</taxon>
        <taxon>Burkholderiales</taxon>
        <taxon>Burkholderiaceae</taxon>
        <taxon>Paraburkholderia</taxon>
    </lineage>
</organism>
<evidence type="ECO:0000256" key="1">
    <source>
        <dbReference type="ARBA" id="ARBA00006484"/>
    </source>
</evidence>
<evidence type="ECO:0000313" key="4">
    <source>
        <dbReference type="Proteomes" id="UP000247772"/>
    </source>
</evidence>
<evidence type="ECO:0000313" key="3">
    <source>
        <dbReference type="EMBL" id="PYE25459.1"/>
    </source>
</evidence>
<dbReference type="InterPro" id="IPR036291">
    <property type="entry name" value="NAD(P)-bd_dom_sf"/>
</dbReference>
<dbReference type="Pfam" id="PF00106">
    <property type="entry name" value="adh_short"/>
    <property type="match status" value="1"/>
</dbReference>
<dbReference type="PRINTS" id="PR00081">
    <property type="entry name" value="GDHRDH"/>
</dbReference>
<dbReference type="PANTHER" id="PTHR42760:SF133">
    <property type="entry name" value="3-OXOACYL-[ACYL-CARRIER-PROTEIN] REDUCTASE"/>
    <property type="match status" value="1"/>
</dbReference>
<sequence>MNLLAAVRLDCAFIPGMIESRKGAVIHIGSIVQRLPEAGATLAYSTAEGALRTYSKGLATLVAPKGVRVNMITPGFIETSGARKMMDEFQKQSGMNAGQARESIMNMIGGVPLGRPGMPEEVSEVW</sequence>
<comment type="similarity">
    <text evidence="1">Belongs to the short-chain dehydrogenases/reductases (SDR) family.</text>
</comment>
<accession>A0A2V4TIZ4</accession>
<dbReference type="SUPFAM" id="SSF51735">
    <property type="entry name" value="NAD(P)-binding Rossmann-fold domains"/>
    <property type="match status" value="1"/>
</dbReference>
<proteinExistence type="inferred from homology"/>
<name>A0A2V4TIZ4_9BURK</name>
<dbReference type="InterPro" id="IPR002347">
    <property type="entry name" value="SDR_fam"/>
</dbReference>
<dbReference type="CDD" id="cd05233">
    <property type="entry name" value="SDR_c"/>
    <property type="match status" value="1"/>
</dbReference>
<dbReference type="Proteomes" id="UP000247772">
    <property type="component" value="Unassembled WGS sequence"/>
</dbReference>
<dbReference type="Gene3D" id="3.40.50.720">
    <property type="entry name" value="NAD(P)-binding Rossmann-like Domain"/>
    <property type="match status" value="1"/>
</dbReference>
<keyword evidence="2" id="KW-0560">Oxidoreductase</keyword>
<comment type="caution">
    <text evidence="3">The sequence shown here is derived from an EMBL/GenBank/DDBJ whole genome shotgun (WGS) entry which is preliminary data.</text>
</comment>
<gene>
    <name evidence="3" type="ORF">C7410_10436</name>
</gene>
<dbReference type="PANTHER" id="PTHR42760">
    <property type="entry name" value="SHORT-CHAIN DEHYDROGENASES/REDUCTASES FAMILY MEMBER"/>
    <property type="match status" value="1"/>
</dbReference>
<dbReference type="GO" id="GO:0016616">
    <property type="term" value="F:oxidoreductase activity, acting on the CH-OH group of donors, NAD or NADP as acceptor"/>
    <property type="evidence" value="ECO:0007669"/>
    <property type="project" value="TreeGrafter"/>
</dbReference>
<dbReference type="AlphaFoldDB" id="A0A2V4TIZ4"/>
<protein>
    <submittedName>
        <fullName evidence="3">Short subunit dehydrogenase</fullName>
    </submittedName>
</protein>
<dbReference type="EMBL" id="QJSQ01000004">
    <property type="protein sequence ID" value="PYE25459.1"/>
    <property type="molecule type" value="Genomic_DNA"/>
</dbReference>
<evidence type="ECO:0000256" key="2">
    <source>
        <dbReference type="ARBA" id="ARBA00023002"/>
    </source>
</evidence>
<reference evidence="3 4" key="1">
    <citation type="submission" date="2018-06" db="EMBL/GenBank/DDBJ databases">
        <title>Genomic Encyclopedia of Type Strains, Phase IV (KMG-V): Genome sequencing to study the core and pangenomes of soil and plant-associated prokaryotes.</title>
        <authorList>
            <person name="Whitman W."/>
        </authorList>
    </citation>
    <scope>NUCLEOTIDE SEQUENCE [LARGE SCALE GENOMIC DNA]</scope>
    <source>
        <strain evidence="3 4">SRCL-318</strain>
    </source>
</reference>